<evidence type="ECO:0000313" key="1">
    <source>
        <dbReference type="EMBL" id="KAJ9117199.1"/>
    </source>
</evidence>
<comment type="caution">
    <text evidence="1">The sequence shown here is derived from an EMBL/GenBank/DDBJ whole genome shotgun (WGS) entry which is preliminary data.</text>
</comment>
<proteinExistence type="predicted"/>
<accession>A0ACC2X1A5</accession>
<sequence>MAGLYVVEQLSRSENHIEAESLDPSTDGIVQTAPVLKWRLRPRKKYNAEPPRKAPSTNGLGSVPSLTDCCLRKIDANLENYTAEDFRSQINPVQAKWVIKWVTRARNNTLSTPVWWIAANICGKESAKEADSAHFVSLLPEEILHHVSTHLALKEMQIPRSADFSVITTLSLPSLTRKHNSRISELRHLPYLAFLILSDSEITDDSLRNLTMGLQLQGSADDWKGIWRLRGIWLDGSRGISDKSIKNLWRFPMLNVISKHIYSPGRYTTAHRVHLLGVSRTSVTDAGHSMLQAISAETNHRYFKANRLHAELALPERPVATIKSGTVQDRIYKGYHRLWPQPVGWEGSPEYPSYRVHVCGDPVSRDPVYKTRANGVEHEASPTVNSPRFNTDRYPTYSIPAIDADALPLQQHSSIPSKRFVSARSAAGRAPGRTKKVVADNGPPSGVSQQTVLFGMLIREAIDENALSADSIRKNLMATIAYDKKVKAKIVVAAAPEPPKAGMFGIRPGADVDISQWHIPITKAGHRDQRYGNRAKHNATKALTSALAGCPGLTSSQSTSSASSQATVSTSQGSSFFSSQSTVNLDIPSTPRKFQSAKPLGRLASASQASSEPDDAPPAKKPTGYGMFRKK</sequence>
<organism evidence="1 2">
    <name type="scientific">Naganishia adeliensis</name>
    <dbReference type="NCBI Taxonomy" id="92952"/>
    <lineage>
        <taxon>Eukaryota</taxon>
        <taxon>Fungi</taxon>
        <taxon>Dikarya</taxon>
        <taxon>Basidiomycota</taxon>
        <taxon>Agaricomycotina</taxon>
        <taxon>Tremellomycetes</taxon>
        <taxon>Filobasidiales</taxon>
        <taxon>Filobasidiaceae</taxon>
        <taxon>Naganishia</taxon>
    </lineage>
</organism>
<protein>
    <submittedName>
        <fullName evidence="1">Uncharacterized protein</fullName>
    </submittedName>
</protein>
<evidence type="ECO:0000313" key="2">
    <source>
        <dbReference type="Proteomes" id="UP001230649"/>
    </source>
</evidence>
<keyword evidence="2" id="KW-1185">Reference proteome</keyword>
<name>A0ACC2X1A5_9TREE</name>
<gene>
    <name evidence="1" type="ORF">QFC20_000343</name>
</gene>
<dbReference type="EMBL" id="JASBWS010000002">
    <property type="protein sequence ID" value="KAJ9117199.1"/>
    <property type="molecule type" value="Genomic_DNA"/>
</dbReference>
<reference evidence="1" key="1">
    <citation type="submission" date="2023-04" db="EMBL/GenBank/DDBJ databases">
        <title>Draft Genome sequencing of Naganishia species isolated from polar environments using Oxford Nanopore Technology.</title>
        <authorList>
            <person name="Leo P."/>
            <person name="Venkateswaran K."/>
        </authorList>
    </citation>
    <scope>NUCLEOTIDE SEQUENCE</scope>
    <source>
        <strain evidence="1">MNA-CCFEE 5262</strain>
    </source>
</reference>
<dbReference type="Proteomes" id="UP001230649">
    <property type="component" value="Unassembled WGS sequence"/>
</dbReference>